<evidence type="ECO:0000313" key="6">
    <source>
        <dbReference type="Proteomes" id="UP000811844"/>
    </source>
</evidence>
<gene>
    <name evidence="5" type="ORF">G3R48_05090</name>
</gene>
<comment type="caution">
    <text evidence="5">The sequence shown here is derived from an EMBL/GenBank/DDBJ whole genome shotgun (WGS) entry which is preliminary data.</text>
</comment>
<dbReference type="Pfam" id="PF01648">
    <property type="entry name" value="ACPS"/>
    <property type="match status" value="1"/>
</dbReference>
<feature type="domain" description="4'-phosphopantetheinyl transferase N-terminal" evidence="4">
    <location>
        <begin position="23"/>
        <end position="105"/>
    </location>
</feature>
<dbReference type="EMBL" id="JAAIKR010000003">
    <property type="protein sequence ID" value="MBR9727366.1"/>
    <property type="molecule type" value="Genomic_DNA"/>
</dbReference>
<dbReference type="InterPro" id="IPR055066">
    <property type="entry name" value="AASDHPPT_N"/>
</dbReference>
<evidence type="ECO:0000259" key="3">
    <source>
        <dbReference type="Pfam" id="PF01648"/>
    </source>
</evidence>
<comment type="similarity">
    <text evidence="1">Belongs to the P-Pant transferase superfamily. Gsp/Sfp/HetI/AcpT family.</text>
</comment>
<dbReference type="GO" id="GO:0016740">
    <property type="term" value="F:transferase activity"/>
    <property type="evidence" value="ECO:0007669"/>
    <property type="project" value="UniProtKB-KW"/>
</dbReference>
<sequence length="359" mass="40501">MSAFVYFLPLTEIQMSAPLQAQLLRWLSADELARVNNITRSSQRQIQALYVRVVLRMVLSRHGDITPQAWQFDYGSQGKPELIKAQYLATGLSFNISHSGEWLMIGLLKQAPDGLRVTDKPLFGVDIERNRDKTDIYPILNHYFSPQETTHLLALDEQYQRQRFFDLWSIKESYIKAEGSGLALSLKSFSVNFSAQQTSAVELNTQGALPLNESLNKRLPDPLVPLMAQSASTRLNVVERIAIDVDDSHRFSHDRDCYGAQNWHVFMGRLNQTYRFAVSVNMAVSNNGSNTINQVADNNVTSNNRARLSDLDNASHNESAPDTISHPLACATGNSANPLSAWQFYQLDWQHLLFENGLI</sequence>
<dbReference type="PANTHER" id="PTHR12215:SF10">
    <property type="entry name" value="L-AMINOADIPATE-SEMIALDEHYDE DEHYDROGENASE-PHOSPHOPANTETHEINYL TRANSFERASE"/>
    <property type="match status" value="1"/>
</dbReference>
<dbReference type="InterPro" id="IPR008278">
    <property type="entry name" value="4-PPantetheinyl_Trfase_dom"/>
</dbReference>
<name>A0ABS5I021_9GAMM</name>
<dbReference type="SUPFAM" id="SSF56214">
    <property type="entry name" value="4'-phosphopantetheinyl transferase"/>
    <property type="match status" value="2"/>
</dbReference>
<accession>A0ABS5I021</accession>
<evidence type="ECO:0000256" key="1">
    <source>
        <dbReference type="ARBA" id="ARBA00010990"/>
    </source>
</evidence>
<evidence type="ECO:0000313" key="5">
    <source>
        <dbReference type="EMBL" id="MBR9727366.1"/>
    </source>
</evidence>
<dbReference type="Proteomes" id="UP000811844">
    <property type="component" value="Unassembled WGS sequence"/>
</dbReference>
<reference evidence="5 6" key="1">
    <citation type="submission" date="2020-02" db="EMBL/GenBank/DDBJ databases">
        <title>Shewanella WXL01 sp. nov., a marine bacterium isolated from green algae in Luhuitou Fringing Reef (Northern South China Sea).</title>
        <authorList>
            <person name="Wang X."/>
        </authorList>
    </citation>
    <scope>NUCLEOTIDE SEQUENCE [LARGE SCALE GENOMIC DNA]</scope>
    <source>
        <strain evidence="5 6">MCCC 1A01895</strain>
    </source>
</reference>
<dbReference type="Pfam" id="PF22624">
    <property type="entry name" value="AASDHPPT_N"/>
    <property type="match status" value="1"/>
</dbReference>
<keyword evidence="2 5" id="KW-0808">Transferase</keyword>
<dbReference type="InterPro" id="IPR037143">
    <property type="entry name" value="4-PPantetheinyl_Trfase_dom_sf"/>
</dbReference>
<dbReference type="PANTHER" id="PTHR12215">
    <property type="entry name" value="PHOSPHOPANTETHEINE TRANSFERASE"/>
    <property type="match status" value="1"/>
</dbReference>
<proteinExistence type="inferred from homology"/>
<feature type="domain" description="4'-phosphopantetheinyl transferase" evidence="3">
    <location>
        <begin position="123"/>
        <end position="205"/>
    </location>
</feature>
<dbReference type="Gene3D" id="3.90.470.20">
    <property type="entry name" value="4'-phosphopantetheinyl transferase domain"/>
    <property type="match status" value="2"/>
</dbReference>
<evidence type="ECO:0000256" key="2">
    <source>
        <dbReference type="ARBA" id="ARBA00022679"/>
    </source>
</evidence>
<protein>
    <submittedName>
        <fullName evidence="5">4'-phosphopantetheinyl transferase superfamily protein</fullName>
    </submittedName>
</protein>
<dbReference type="RefSeq" id="WP_153662570.1">
    <property type="nucleotide sequence ID" value="NZ_JAAIKR010000003.1"/>
</dbReference>
<organism evidence="5 6">
    <name type="scientific">Shewanella intestini</name>
    <dbReference type="NCBI Taxonomy" id="2017544"/>
    <lineage>
        <taxon>Bacteria</taxon>
        <taxon>Pseudomonadati</taxon>
        <taxon>Pseudomonadota</taxon>
        <taxon>Gammaproteobacteria</taxon>
        <taxon>Alteromonadales</taxon>
        <taxon>Shewanellaceae</taxon>
        <taxon>Shewanella</taxon>
    </lineage>
</organism>
<keyword evidence="6" id="KW-1185">Reference proteome</keyword>
<dbReference type="InterPro" id="IPR050559">
    <property type="entry name" value="P-Pant_transferase_sf"/>
</dbReference>
<evidence type="ECO:0000259" key="4">
    <source>
        <dbReference type="Pfam" id="PF22624"/>
    </source>
</evidence>